<dbReference type="Proteomes" id="UP000291106">
    <property type="component" value="Chromosome"/>
</dbReference>
<dbReference type="PROSITE" id="PS01261">
    <property type="entry name" value="UPF0020"/>
    <property type="match status" value="1"/>
</dbReference>
<comment type="function">
    <text evidence="7">Specifically methylates the guanine in position 2445 (m2G2445) and the guanine in position 2069 (m7G2069) of 23S rRNA.</text>
</comment>
<dbReference type="Gene3D" id="3.40.50.150">
    <property type="entry name" value="Vaccinia Virus protein VP39"/>
    <property type="match status" value="2"/>
</dbReference>
<dbReference type="EC" id="2.1.1.264" evidence="7"/>
<comment type="subcellular location">
    <subcellularLocation>
        <location evidence="7">Cytoplasm</location>
    </subcellularLocation>
</comment>
<keyword evidence="3 7" id="KW-0489">Methyltransferase</keyword>
<dbReference type="NCBIfam" id="NF008748">
    <property type="entry name" value="PRK11783.1"/>
    <property type="match status" value="1"/>
</dbReference>
<dbReference type="InterPro" id="IPR029063">
    <property type="entry name" value="SAM-dependent_MTases_sf"/>
</dbReference>
<dbReference type="PIRSF" id="PIRSF037618">
    <property type="entry name" value="RNA_Mtase_bacteria_prd"/>
    <property type="match status" value="1"/>
</dbReference>
<evidence type="ECO:0000256" key="5">
    <source>
        <dbReference type="ARBA" id="ARBA00022691"/>
    </source>
</evidence>
<comment type="catalytic activity">
    <reaction evidence="7">
        <text>guanosine(2069) in 23S rRNA + S-adenosyl-L-methionine = N(2)-methylguanosine(2069) in 23S rRNA + S-adenosyl-L-homocysteine + H(+)</text>
        <dbReference type="Rhea" id="RHEA:43772"/>
        <dbReference type="Rhea" id="RHEA-COMP:10688"/>
        <dbReference type="Rhea" id="RHEA-COMP:10689"/>
        <dbReference type="ChEBI" id="CHEBI:15378"/>
        <dbReference type="ChEBI" id="CHEBI:57856"/>
        <dbReference type="ChEBI" id="CHEBI:59789"/>
        <dbReference type="ChEBI" id="CHEBI:74269"/>
        <dbReference type="ChEBI" id="CHEBI:74481"/>
        <dbReference type="EC" id="2.1.1.264"/>
    </reaction>
</comment>
<sequence>MFNFFAAAPKGFEYSLANELKGFGAEQVKESVAGVYFSAPLELAYRITMWTRLASRIVLVIYKGPCDSPEQLYNAAYCIDWPSHFSNRSTFSIDFHGTGGFINNTQFGALKIKDAIVDRFRDDGESRPDVSRVNPDIRIDSHYRNGQITIAINFSGSALHQRGYRSTTGEAPLKENLAANMLARCGWQNEPTTLLDPFCGSGTVLIEAALIAADIAPGLQRQRFGFEHWRSHNKAVWQEVVEEAKARASLGKTRCEVKFYGSDIDSRLVALAKRNAQNAGVADLIEFNVANALNVAPPAAEGFLISNPPYGERLGNISELLQLYYQLGDKFKKEFGGWKVAMLCSDIELLSSLKLKADKQMKMFNGALECAFNLYTLHAKSTRRSAPELPEGVDVADIAPAFANRIKKNMKQLTKWAKRENIDSFRIYDADLPEYNVAIDKYVDYVVIQEYAAPSSIPEAVTKRRISDVLLALPHALGINPDNITLKTRERQKGTNQYEKLDSQKLEVITQEYNARFKLNLTGYLDTGLFLDHRVTRKLVGEKSQGKRVLNLFSYTGSASVHAALGGASSITTVDMSNTYLNWAKENFALNGLNDRKFQFVQADCLQWIKDNDHQAFDLIFIDPPTFSNSKRMEDSWDVQRDHLAMLTDLVKLMAPNGEVIFSNNKRKFKMDIDGLNAIGIDVKNIDSQCLPQDFKRNPQIHNVWRLTHAK</sequence>
<gene>
    <name evidence="7 10" type="primary">rlmL</name>
    <name evidence="10" type="ORF">EXU30_16590</name>
</gene>
<evidence type="ECO:0000313" key="11">
    <source>
        <dbReference type="Proteomes" id="UP000291106"/>
    </source>
</evidence>
<dbReference type="FunFam" id="3.40.50.150:FF:000039">
    <property type="entry name" value="Ribosomal RNA large subunit methyltransferase K/L"/>
    <property type="match status" value="1"/>
</dbReference>
<dbReference type="InterPro" id="IPR053943">
    <property type="entry name" value="RlmKL-like_Mtase_CS"/>
</dbReference>
<dbReference type="GO" id="GO:0070043">
    <property type="term" value="F:rRNA (guanine-N7-)-methyltransferase activity"/>
    <property type="evidence" value="ECO:0007669"/>
    <property type="project" value="UniProtKB-UniRule"/>
</dbReference>
<dbReference type="Pfam" id="PF02926">
    <property type="entry name" value="THUMP"/>
    <property type="match status" value="1"/>
</dbReference>
<dbReference type="CDD" id="cd02440">
    <property type="entry name" value="AdoMet_MTases"/>
    <property type="match status" value="2"/>
</dbReference>
<dbReference type="PANTHER" id="PTHR47313">
    <property type="entry name" value="RIBOSOMAL RNA LARGE SUBUNIT METHYLTRANSFERASE K/L"/>
    <property type="match status" value="1"/>
</dbReference>
<dbReference type="PROSITE" id="PS51165">
    <property type="entry name" value="THUMP"/>
    <property type="match status" value="1"/>
</dbReference>
<dbReference type="PROSITE" id="PS00092">
    <property type="entry name" value="N6_MTASE"/>
    <property type="match status" value="1"/>
</dbReference>
<dbReference type="CDD" id="cd11715">
    <property type="entry name" value="THUMP_AdoMetMT"/>
    <property type="match status" value="1"/>
</dbReference>
<dbReference type="Gene3D" id="3.30.750.80">
    <property type="entry name" value="RNA methyltransferase domain (HRMD) like"/>
    <property type="match status" value="1"/>
</dbReference>
<dbReference type="GO" id="GO:0052915">
    <property type="term" value="F:23S rRNA (guanine(2445)-N(2))-methyltransferase activity"/>
    <property type="evidence" value="ECO:0007669"/>
    <property type="project" value="UniProtKB-UniRule"/>
</dbReference>
<feature type="domain" description="THUMP" evidence="9">
    <location>
        <begin position="43"/>
        <end position="154"/>
    </location>
</feature>
<dbReference type="Pfam" id="PF01170">
    <property type="entry name" value="UPF0020"/>
    <property type="match status" value="1"/>
</dbReference>
<evidence type="ECO:0000256" key="3">
    <source>
        <dbReference type="ARBA" id="ARBA00022603"/>
    </source>
</evidence>
<proteinExistence type="inferred from homology"/>
<evidence type="ECO:0000313" key="10">
    <source>
        <dbReference type="EMBL" id="QBF84108.1"/>
    </source>
</evidence>
<keyword evidence="4 7" id="KW-0808">Transferase</keyword>
<dbReference type="KEGG" id="smai:EXU30_16590"/>
<evidence type="ECO:0000259" key="9">
    <source>
        <dbReference type="PROSITE" id="PS51165"/>
    </source>
</evidence>
<accession>A0A411PKR4</accession>
<evidence type="ECO:0000256" key="7">
    <source>
        <dbReference type="HAMAP-Rule" id="MF_01858"/>
    </source>
</evidence>
<comment type="catalytic activity">
    <reaction evidence="7">
        <text>guanosine(2445) in 23S rRNA + S-adenosyl-L-methionine = N(2)-methylguanosine(2445) in 23S rRNA + S-adenosyl-L-homocysteine + H(+)</text>
        <dbReference type="Rhea" id="RHEA:42740"/>
        <dbReference type="Rhea" id="RHEA-COMP:10215"/>
        <dbReference type="Rhea" id="RHEA-COMP:10216"/>
        <dbReference type="ChEBI" id="CHEBI:15378"/>
        <dbReference type="ChEBI" id="CHEBI:57856"/>
        <dbReference type="ChEBI" id="CHEBI:59789"/>
        <dbReference type="ChEBI" id="CHEBI:74269"/>
        <dbReference type="ChEBI" id="CHEBI:74481"/>
        <dbReference type="EC" id="2.1.1.173"/>
    </reaction>
</comment>
<dbReference type="EMBL" id="CP036200">
    <property type="protein sequence ID" value="QBF84108.1"/>
    <property type="molecule type" value="Genomic_DNA"/>
</dbReference>
<dbReference type="InterPro" id="IPR004114">
    <property type="entry name" value="THUMP_dom"/>
</dbReference>
<comment type="similarity">
    <text evidence="7">Belongs to the methyltransferase superfamily. RlmKL family.</text>
</comment>
<dbReference type="Gene3D" id="3.30.2130.30">
    <property type="match status" value="1"/>
</dbReference>
<organism evidence="10 11">
    <name type="scientific">Shewanella maritima</name>
    <dbReference type="NCBI Taxonomy" id="2520507"/>
    <lineage>
        <taxon>Bacteria</taxon>
        <taxon>Pseudomonadati</taxon>
        <taxon>Pseudomonadota</taxon>
        <taxon>Gammaproteobacteria</taxon>
        <taxon>Alteromonadales</taxon>
        <taxon>Shewanellaceae</taxon>
        <taxon>Shewanella</taxon>
    </lineage>
</organism>
<reference evidence="10 11" key="1">
    <citation type="submission" date="2019-02" db="EMBL/GenBank/DDBJ databases">
        <title>Shewanella sp. D4-2 isolated from Dokdo Island.</title>
        <authorList>
            <person name="Baek K."/>
        </authorList>
    </citation>
    <scope>NUCLEOTIDE SEQUENCE [LARGE SCALE GENOMIC DNA]</scope>
    <source>
        <strain evidence="10 11">D4-2</strain>
    </source>
</reference>
<evidence type="ECO:0000256" key="4">
    <source>
        <dbReference type="ARBA" id="ARBA00022679"/>
    </source>
</evidence>
<keyword evidence="1 7" id="KW-0963">Cytoplasm</keyword>
<dbReference type="HAMAP" id="MF_01858">
    <property type="entry name" value="23SrRNA_methyltr_KL"/>
    <property type="match status" value="1"/>
</dbReference>
<keyword evidence="5 7" id="KW-0949">S-adenosyl-L-methionine</keyword>
<keyword evidence="6 8" id="KW-0694">RNA-binding</keyword>
<dbReference type="InterPro" id="IPR054170">
    <property type="entry name" value="RlmL_1st"/>
</dbReference>
<dbReference type="Pfam" id="PF22020">
    <property type="entry name" value="RlmL_1st"/>
    <property type="match status" value="1"/>
</dbReference>
<evidence type="ECO:0000256" key="8">
    <source>
        <dbReference type="PROSITE-ProRule" id="PRU00529"/>
    </source>
</evidence>
<evidence type="ECO:0000256" key="6">
    <source>
        <dbReference type="ARBA" id="ARBA00022884"/>
    </source>
</evidence>
<keyword evidence="2 7" id="KW-0698">rRNA processing</keyword>
<dbReference type="GO" id="GO:0003723">
    <property type="term" value="F:RNA binding"/>
    <property type="evidence" value="ECO:0007669"/>
    <property type="project" value="UniProtKB-UniRule"/>
</dbReference>
<dbReference type="OrthoDB" id="9809404at2"/>
<dbReference type="SUPFAM" id="SSF53335">
    <property type="entry name" value="S-adenosyl-L-methionine-dependent methyltransferases"/>
    <property type="match status" value="2"/>
</dbReference>
<dbReference type="SMART" id="SM00981">
    <property type="entry name" value="THUMP"/>
    <property type="match status" value="1"/>
</dbReference>
<dbReference type="AlphaFoldDB" id="A0A411PKR4"/>
<dbReference type="InterPro" id="IPR000241">
    <property type="entry name" value="RlmKL-like_Mtase"/>
</dbReference>
<name>A0A411PKR4_9GAMM</name>
<dbReference type="InterPro" id="IPR019614">
    <property type="entry name" value="SAM-dep_methyl-trfase"/>
</dbReference>
<evidence type="ECO:0000256" key="1">
    <source>
        <dbReference type="ARBA" id="ARBA00022490"/>
    </source>
</evidence>
<dbReference type="GO" id="GO:0005737">
    <property type="term" value="C:cytoplasm"/>
    <property type="evidence" value="ECO:0007669"/>
    <property type="project" value="UniProtKB-SubCell"/>
</dbReference>
<dbReference type="Pfam" id="PF10672">
    <property type="entry name" value="Methyltrans_SAM"/>
    <property type="match status" value="1"/>
</dbReference>
<dbReference type="InterPro" id="IPR017244">
    <property type="entry name" value="23SrRNA_methyltr_KL"/>
</dbReference>
<protein>
    <recommendedName>
        <fullName evidence="7">Ribosomal RNA large subunit methyltransferase K/L</fullName>
    </recommendedName>
    <domain>
        <recommendedName>
            <fullName evidence="7">23S rRNA m2G2445 methyltransferase</fullName>
            <ecNumber evidence="7">2.1.1.173</ecNumber>
        </recommendedName>
        <alternativeName>
            <fullName evidence="7">rRNA (guanine-N(2)-)-methyltransferase RlmL</fullName>
        </alternativeName>
    </domain>
    <domain>
        <recommendedName>
            <fullName evidence="7">23S rRNA m7G2069 methyltransferase</fullName>
            <ecNumber evidence="7">2.1.1.264</ecNumber>
        </recommendedName>
        <alternativeName>
            <fullName evidence="7">rRNA (guanine-N(7)-)-methyltransferase RlmK</fullName>
        </alternativeName>
    </domain>
</protein>
<dbReference type="InterPro" id="IPR002052">
    <property type="entry name" value="DNA_methylase_N6_adenine_CS"/>
</dbReference>
<dbReference type="PANTHER" id="PTHR47313:SF1">
    <property type="entry name" value="RIBOSOMAL RNA LARGE SUBUNIT METHYLTRANSFERASE K_L"/>
    <property type="match status" value="1"/>
</dbReference>
<keyword evidence="11" id="KW-1185">Reference proteome</keyword>
<dbReference type="EC" id="2.1.1.173" evidence="7"/>
<dbReference type="RefSeq" id="WP_130601889.1">
    <property type="nucleotide sequence ID" value="NZ_CP036200.1"/>
</dbReference>
<evidence type="ECO:0000256" key="2">
    <source>
        <dbReference type="ARBA" id="ARBA00022552"/>
    </source>
</evidence>